<gene>
    <name evidence="2" type="ORF">AGR4C_Cc80143</name>
</gene>
<dbReference type="AlphaFoldDB" id="A0A1S7QIX2"/>
<dbReference type="Pfam" id="PF20795">
    <property type="entry name" value="DUF6841"/>
    <property type="match status" value="1"/>
</dbReference>
<feature type="domain" description="DUF6841" evidence="1">
    <location>
        <begin position="5"/>
        <end position="129"/>
    </location>
</feature>
<dbReference type="GeneID" id="92923121"/>
<reference evidence="2 3" key="1">
    <citation type="submission" date="2016-01" db="EMBL/GenBank/DDBJ databases">
        <authorList>
            <person name="Oliw E.H."/>
        </authorList>
    </citation>
    <scope>NUCLEOTIDE SEQUENCE [LARGE SCALE GENOMIC DNA]</scope>
    <source>
        <strain evidence="2 3">Kerr 14</strain>
    </source>
</reference>
<evidence type="ECO:0000313" key="2">
    <source>
        <dbReference type="EMBL" id="CUX37612.1"/>
    </source>
</evidence>
<proteinExistence type="predicted"/>
<evidence type="ECO:0000313" key="3">
    <source>
        <dbReference type="Proteomes" id="UP000191897"/>
    </source>
</evidence>
<evidence type="ECO:0000259" key="1">
    <source>
        <dbReference type="Pfam" id="PF20795"/>
    </source>
</evidence>
<sequence length="143" mass="16451">METSVRKLFERYERFFNKSLKGDMDMEEVASLYASDFIAASPAGVMTGKNDDHLKQVMKKGYDRYRAIGTKEIRIRNIRISPIDEHHCVAHVAWTANFTRKQQSDVAINFDVHYFVQRLEGAPRVFGWASGDEQALLKEHGVI</sequence>
<dbReference type="EMBL" id="FBWC01000017">
    <property type="protein sequence ID" value="CUX37612.1"/>
    <property type="molecule type" value="Genomic_DNA"/>
</dbReference>
<dbReference type="RefSeq" id="WP_003502444.1">
    <property type="nucleotide sequence ID" value="NZ_LT009730.1"/>
</dbReference>
<accession>A0A1S7QIX2</accession>
<dbReference type="Proteomes" id="UP000191897">
    <property type="component" value="Unassembled WGS sequence"/>
</dbReference>
<protein>
    <recommendedName>
        <fullName evidence="1">DUF6841 domain-containing protein</fullName>
    </recommendedName>
</protein>
<name>A0A1S7QIX2_AGRTU</name>
<organism evidence="2 3">
    <name type="scientific">Agrobacterium tumefaciens str. Kerr 14</name>
    <dbReference type="NCBI Taxonomy" id="1183424"/>
    <lineage>
        <taxon>Bacteria</taxon>
        <taxon>Pseudomonadati</taxon>
        <taxon>Pseudomonadota</taxon>
        <taxon>Alphaproteobacteria</taxon>
        <taxon>Hyphomicrobiales</taxon>
        <taxon>Rhizobiaceae</taxon>
        <taxon>Rhizobium/Agrobacterium group</taxon>
        <taxon>Agrobacterium</taxon>
        <taxon>Agrobacterium tumefaciens complex</taxon>
    </lineage>
</organism>
<dbReference type="InterPro" id="IPR032710">
    <property type="entry name" value="NTF2-like_dom_sf"/>
</dbReference>
<dbReference type="Gene3D" id="3.10.450.50">
    <property type="match status" value="1"/>
</dbReference>
<dbReference type="InterPro" id="IPR049219">
    <property type="entry name" value="DUF6841"/>
</dbReference>
<dbReference type="SUPFAM" id="SSF54427">
    <property type="entry name" value="NTF2-like"/>
    <property type="match status" value="1"/>
</dbReference>